<name>A0A2P2N1N4_RHIMU</name>
<dbReference type="AlphaFoldDB" id="A0A2P2N1N4"/>
<protein>
    <submittedName>
        <fullName evidence="1">Uncharacterized protein</fullName>
    </submittedName>
</protein>
<proteinExistence type="predicted"/>
<organism evidence="1">
    <name type="scientific">Rhizophora mucronata</name>
    <name type="common">Asiatic mangrove</name>
    <dbReference type="NCBI Taxonomy" id="61149"/>
    <lineage>
        <taxon>Eukaryota</taxon>
        <taxon>Viridiplantae</taxon>
        <taxon>Streptophyta</taxon>
        <taxon>Embryophyta</taxon>
        <taxon>Tracheophyta</taxon>
        <taxon>Spermatophyta</taxon>
        <taxon>Magnoliopsida</taxon>
        <taxon>eudicotyledons</taxon>
        <taxon>Gunneridae</taxon>
        <taxon>Pentapetalae</taxon>
        <taxon>rosids</taxon>
        <taxon>fabids</taxon>
        <taxon>Malpighiales</taxon>
        <taxon>Rhizophoraceae</taxon>
        <taxon>Rhizophora</taxon>
    </lineage>
</organism>
<reference evidence="1" key="1">
    <citation type="submission" date="2018-02" db="EMBL/GenBank/DDBJ databases">
        <title>Rhizophora mucronata_Transcriptome.</title>
        <authorList>
            <person name="Meera S.P."/>
            <person name="Sreeshan A."/>
            <person name="Augustine A."/>
        </authorList>
    </citation>
    <scope>NUCLEOTIDE SEQUENCE</scope>
    <source>
        <tissue evidence="1">Leaf</tissue>
    </source>
</reference>
<accession>A0A2P2N1N4</accession>
<sequence length="26" mass="2938">MNPFLSFGSILNLVWCDVVVTVIKIE</sequence>
<evidence type="ECO:0000313" key="1">
    <source>
        <dbReference type="EMBL" id="MBX36394.1"/>
    </source>
</evidence>
<dbReference type="EMBL" id="GGEC01055910">
    <property type="protein sequence ID" value="MBX36394.1"/>
    <property type="molecule type" value="Transcribed_RNA"/>
</dbReference>